<name>A0A915HKN9_ROMCU</name>
<keyword evidence="1" id="KW-0472">Membrane</keyword>
<reference evidence="4" key="1">
    <citation type="submission" date="2022-11" db="UniProtKB">
        <authorList>
            <consortium name="WormBaseParasite"/>
        </authorList>
    </citation>
    <scope>IDENTIFICATION</scope>
</reference>
<feature type="signal peptide" evidence="2">
    <location>
        <begin position="1"/>
        <end position="19"/>
    </location>
</feature>
<proteinExistence type="predicted"/>
<evidence type="ECO:0000256" key="2">
    <source>
        <dbReference type="SAM" id="SignalP"/>
    </source>
</evidence>
<keyword evidence="3" id="KW-1185">Reference proteome</keyword>
<feature type="transmembrane region" description="Helical" evidence="1">
    <location>
        <begin position="457"/>
        <end position="480"/>
    </location>
</feature>
<feature type="chain" id="PRO_5037529826" evidence="2">
    <location>
        <begin position="20"/>
        <end position="487"/>
    </location>
</feature>
<dbReference type="Proteomes" id="UP000887565">
    <property type="component" value="Unplaced"/>
</dbReference>
<organism evidence="3 4">
    <name type="scientific">Romanomermis culicivorax</name>
    <name type="common">Nematode worm</name>
    <dbReference type="NCBI Taxonomy" id="13658"/>
    <lineage>
        <taxon>Eukaryota</taxon>
        <taxon>Metazoa</taxon>
        <taxon>Ecdysozoa</taxon>
        <taxon>Nematoda</taxon>
        <taxon>Enoplea</taxon>
        <taxon>Dorylaimia</taxon>
        <taxon>Mermithida</taxon>
        <taxon>Mermithoidea</taxon>
        <taxon>Mermithidae</taxon>
        <taxon>Romanomermis</taxon>
    </lineage>
</organism>
<evidence type="ECO:0000256" key="1">
    <source>
        <dbReference type="SAM" id="Phobius"/>
    </source>
</evidence>
<keyword evidence="2" id="KW-0732">Signal</keyword>
<protein>
    <submittedName>
        <fullName evidence="4">Uncharacterized protein</fullName>
    </submittedName>
</protein>
<evidence type="ECO:0000313" key="3">
    <source>
        <dbReference type="Proteomes" id="UP000887565"/>
    </source>
</evidence>
<evidence type="ECO:0000313" key="4">
    <source>
        <dbReference type="WBParaSite" id="nRc.2.0.1.t02538-RA"/>
    </source>
</evidence>
<keyword evidence="1" id="KW-1133">Transmembrane helix</keyword>
<dbReference type="AlphaFoldDB" id="A0A915HKN9"/>
<accession>A0A915HKN9</accession>
<keyword evidence="1" id="KW-0812">Transmembrane</keyword>
<dbReference type="WBParaSite" id="nRc.2.0.1.t02538-RA">
    <property type="protein sequence ID" value="nRc.2.0.1.t02538-RA"/>
    <property type="gene ID" value="nRc.2.0.1.g02538"/>
</dbReference>
<sequence length="487" mass="54674">MHQLTLGVLLFILLISVHLFVIAVPTKKKMPVKVTKKLNVAKSTSKAKAKPDYRFTTGFYYPIDTAIALSFPYPESELWFKFNAKNSIVKVKDSKGKTWKNIKQFIKIPASSVVPGVYKVEFLVNSTVMHKKSQTVQFFGCNYNSIRQCHKKVANNDSISPGESVCVSDLKGRYGSIREVLKVDMCRKYSLLNADRAKRRICLSDGTAVKTMCEAYFLYNMTNRVIFETLNSTKCTPYQNMNLSFGWNFYDCDKASDVPIYHDSYYEPEHDGPLKICIYCGTQWKGYKFSIQFLPQPNGQRLKLSLAQANFIGTGLKKACAQESLTKSRSKAEPAPRLIAKPSCNPSKNIKTTSLRCLWKDTVAGQYPSARVDVQYMFSNGTVLQNNDELLEIYVPGSYMCQVKVYPSVCPIYDDVTRTNHVLQNSKVLNVTSACVENLGKSPPQSLKSSFTTSTSFILVIVFSSVIVVTGLVIASFYVARGAIQSR</sequence>